<sequence length="170" mass="19425">MDPESLVEALRGTMDPNLREAAERQLNEGHTQVNFVSTLLRVTMSDQLDLPVRQAGVIYLKNMITQHWSDGDGSGTETPVNNIPEEDRQFITRQHSGGHHPLPRAHQVTTHTARWQRVQLTTCIHHMIKHDYPGKWTTIVDKIGFYLQSDNSAGWLGILLCLYQLVKNYE</sequence>
<protein>
    <submittedName>
        <fullName evidence="1">Uncharacterized protein</fullName>
    </submittedName>
</protein>
<reference evidence="1" key="1">
    <citation type="submission" date="2018-11" db="EMBL/GenBank/DDBJ databases">
        <title>The sequence and de novo assembly of Larimichthys crocea genome using PacBio and Hi-C technologies.</title>
        <authorList>
            <person name="Xu P."/>
            <person name="Chen B."/>
            <person name="Zhou Z."/>
            <person name="Ke Q."/>
            <person name="Wu Y."/>
            <person name="Bai H."/>
            <person name="Pu F."/>
        </authorList>
    </citation>
    <scope>NUCLEOTIDE SEQUENCE</scope>
    <source>
        <tissue evidence="1">Muscle</tissue>
    </source>
</reference>
<dbReference type="EMBL" id="CM011684">
    <property type="protein sequence ID" value="TMS13078.1"/>
    <property type="molecule type" value="Genomic_DNA"/>
</dbReference>
<accession>A0ACD3R0Y8</accession>
<name>A0ACD3R0Y8_LARCR</name>
<gene>
    <name evidence="1" type="ORF">E3U43_018153</name>
</gene>
<dbReference type="Proteomes" id="UP000793456">
    <property type="component" value="Chromosome XI"/>
</dbReference>
<organism evidence="1 2">
    <name type="scientific">Larimichthys crocea</name>
    <name type="common">Large yellow croaker</name>
    <name type="synonym">Pseudosciaena crocea</name>
    <dbReference type="NCBI Taxonomy" id="215358"/>
    <lineage>
        <taxon>Eukaryota</taxon>
        <taxon>Metazoa</taxon>
        <taxon>Chordata</taxon>
        <taxon>Craniata</taxon>
        <taxon>Vertebrata</taxon>
        <taxon>Euteleostomi</taxon>
        <taxon>Actinopterygii</taxon>
        <taxon>Neopterygii</taxon>
        <taxon>Teleostei</taxon>
        <taxon>Neoteleostei</taxon>
        <taxon>Acanthomorphata</taxon>
        <taxon>Eupercaria</taxon>
        <taxon>Sciaenidae</taxon>
        <taxon>Larimichthys</taxon>
    </lineage>
</organism>
<comment type="caution">
    <text evidence="1">The sequence shown here is derived from an EMBL/GenBank/DDBJ whole genome shotgun (WGS) entry which is preliminary data.</text>
</comment>
<evidence type="ECO:0000313" key="2">
    <source>
        <dbReference type="Proteomes" id="UP000793456"/>
    </source>
</evidence>
<proteinExistence type="predicted"/>
<keyword evidence="2" id="KW-1185">Reference proteome</keyword>
<evidence type="ECO:0000313" key="1">
    <source>
        <dbReference type="EMBL" id="TMS13078.1"/>
    </source>
</evidence>